<dbReference type="InterPro" id="IPR051013">
    <property type="entry name" value="MBL_superfamily_lactonases"/>
</dbReference>
<feature type="domain" description="Metallo-beta-lactamase" evidence="7">
    <location>
        <begin position="86"/>
        <end position="306"/>
    </location>
</feature>
<evidence type="ECO:0000256" key="6">
    <source>
        <dbReference type="SAM" id="SignalP"/>
    </source>
</evidence>
<dbReference type="PANTHER" id="PTHR42978">
    <property type="entry name" value="QUORUM-QUENCHING LACTONASE YTNP-RELATED-RELATED"/>
    <property type="match status" value="1"/>
</dbReference>
<dbReference type="SUPFAM" id="SSF56281">
    <property type="entry name" value="Metallo-hydrolase/oxidoreductase"/>
    <property type="match status" value="1"/>
</dbReference>
<evidence type="ECO:0000313" key="9">
    <source>
        <dbReference type="EMBL" id="PJZ92535.1"/>
    </source>
</evidence>
<dbReference type="InterPro" id="IPR001279">
    <property type="entry name" value="Metallo-B-lactamas"/>
</dbReference>
<organism evidence="9">
    <name type="scientific">Leptospira ellisii</name>
    <dbReference type="NCBI Taxonomy" id="2023197"/>
    <lineage>
        <taxon>Bacteria</taxon>
        <taxon>Pseudomonadati</taxon>
        <taxon>Spirochaetota</taxon>
        <taxon>Spirochaetia</taxon>
        <taxon>Leptospirales</taxon>
        <taxon>Leptospiraceae</taxon>
        <taxon>Leptospira</taxon>
    </lineage>
</organism>
<evidence type="ECO:0000313" key="10">
    <source>
        <dbReference type="Proteomes" id="UP000232122"/>
    </source>
</evidence>
<evidence type="ECO:0000256" key="4">
    <source>
        <dbReference type="ARBA" id="ARBA00022801"/>
    </source>
</evidence>
<gene>
    <name evidence="8" type="ORF">CH379_002275</name>
    <name evidence="9" type="ORF">CH379_12615</name>
</gene>
<comment type="caution">
    <text evidence="9">The sequence shown here is derived from an EMBL/GenBank/DDBJ whole genome shotgun (WGS) entry which is preliminary data.</text>
</comment>
<dbReference type="GO" id="GO:0016787">
    <property type="term" value="F:hydrolase activity"/>
    <property type="evidence" value="ECO:0007669"/>
    <property type="project" value="UniProtKB-KW"/>
</dbReference>
<keyword evidence="5" id="KW-0862">Zinc</keyword>
<keyword evidence="10" id="KW-1185">Reference proteome</keyword>
<dbReference type="InterPro" id="IPR036866">
    <property type="entry name" value="RibonucZ/Hydroxyglut_hydro"/>
</dbReference>
<dbReference type="PANTHER" id="PTHR42978:SF2">
    <property type="entry name" value="102 KBASES UNSTABLE REGION: FROM 1 TO 119443"/>
    <property type="match status" value="1"/>
</dbReference>
<dbReference type="EMBL" id="NPEF02000001">
    <property type="protein sequence ID" value="MDV6234453.1"/>
    <property type="molecule type" value="Genomic_DNA"/>
</dbReference>
<accession>A0A2N0B7K6</accession>
<dbReference type="Gene3D" id="3.60.15.10">
    <property type="entry name" value="Ribonuclease Z/Hydroxyacylglutathione hydrolase-like"/>
    <property type="match status" value="1"/>
</dbReference>
<keyword evidence="6" id="KW-0732">Signal</keyword>
<dbReference type="SMART" id="SM00849">
    <property type="entry name" value="Lactamase_B"/>
    <property type="match status" value="1"/>
</dbReference>
<dbReference type="PROSITE" id="PS51257">
    <property type="entry name" value="PROKAR_LIPOPROTEIN"/>
    <property type="match status" value="1"/>
</dbReference>
<dbReference type="Proteomes" id="UP000232122">
    <property type="component" value="Unassembled WGS sequence"/>
</dbReference>
<protein>
    <submittedName>
        <fullName evidence="8 9">Hydrolase</fullName>
    </submittedName>
</protein>
<keyword evidence="3" id="KW-0479">Metal-binding</keyword>
<dbReference type="EMBL" id="NPEF01000126">
    <property type="protein sequence ID" value="PJZ92535.1"/>
    <property type="molecule type" value="Genomic_DNA"/>
</dbReference>
<keyword evidence="4 9" id="KW-0378">Hydrolase</keyword>
<reference evidence="8" key="3">
    <citation type="submission" date="2023-10" db="EMBL/GenBank/DDBJ databases">
        <authorList>
            <person name="Picardeau M."/>
            <person name="Thibeaux R."/>
        </authorList>
    </citation>
    <scope>NUCLEOTIDE SEQUENCE</scope>
    <source>
        <strain evidence="8">ATI7-C-A5</strain>
    </source>
</reference>
<sequence length="311" mass="34447">MKKILSFSLGFLVYTSVFLSCAVTSHNTRSVNLGKPFAPQNLKPDVKGPITFQKFVAADWVTERGGLINLKDPKAAGIQPGQEPIQIYFYAIDHPKFGRYLIDTGMSKEFRKDPKEWPISSIVASAMNTSAFKIQLTAEEWLKKDPKKVEGIFLTHMHLDHVLGTADFPAGTPILIGPKESTGKRFVNLFVQGTTDTILGENPNLSELTFPETTDSQAPPILDFFGDESLLVFHVEGHTKGSLAFLIRTNSGTQLVVGDTCHTSWGWENGVSPGDFTQDQEKNQRSLDFLKNLAGKFKTIRIHPGHQSISK</sequence>
<dbReference type="GO" id="GO:0046872">
    <property type="term" value="F:metal ion binding"/>
    <property type="evidence" value="ECO:0007669"/>
    <property type="project" value="UniProtKB-KW"/>
</dbReference>
<reference evidence="8 10" key="2">
    <citation type="journal article" date="2018" name="Microb. Genom.">
        <title>Deciphering the unexplored Leptospira diversity from soils uncovers genomic evolution to virulence.</title>
        <authorList>
            <person name="Thibeaux R."/>
            <person name="Iraola G."/>
            <person name="Ferres I."/>
            <person name="Bierque E."/>
            <person name="Girault D."/>
            <person name="Soupe-Gilbert M.E."/>
            <person name="Picardeau M."/>
            <person name="Goarant C."/>
        </authorList>
    </citation>
    <scope>NUCLEOTIDE SEQUENCE [LARGE SCALE GENOMIC DNA]</scope>
    <source>
        <strain evidence="8 10">ATI7-C-A5</strain>
    </source>
</reference>
<name>A0A2N0B7K6_9LEPT</name>
<comment type="cofactor">
    <cofactor evidence="1">
        <name>Zn(2+)</name>
        <dbReference type="ChEBI" id="CHEBI:29105"/>
    </cofactor>
</comment>
<reference evidence="9" key="1">
    <citation type="submission" date="2017-07" db="EMBL/GenBank/DDBJ databases">
        <title>Leptospira spp. isolated from tropical soils.</title>
        <authorList>
            <person name="Thibeaux R."/>
            <person name="Iraola G."/>
            <person name="Ferres I."/>
            <person name="Bierque E."/>
            <person name="Girault D."/>
            <person name="Soupe-Gilbert M.-E."/>
            <person name="Picardeau M."/>
            <person name="Goarant C."/>
        </authorList>
    </citation>
    <scope>NUCLEOTIDE SEQUENCE [LARGE SCALE GENOMIC DNA]</scope>
    <source>
        <strain evidence="9">ATI7-C-A5</strain>
    </source>
</reference>
<proteinExistence type="inferred from homology"/>
<evidence type="ECO:0000256" key="2">
    <source>
        <dbReference type="ARBA" id="ARBA00007749"/>
    </source>
</evidence>
<feature type="signal peptide" evidence="6">
    <location>
        <begin position="1"/>
        <end position="22"/>
    </location>
</feature>
<dbReference type="OrthoDB" id="333278at2"/>
<comment type="similarity">
    <text evidence="2">Belongs to the metallo-beta-lactamase superfamily.</text>
</comment>
<evidence type="ECO:0000259" key="7">
    <source>
        <dbReference type="SMART" id="SM00849"/>
    </source>
</evidence>
<dbReference type="AlphaFoldDB" id="A0A2N0B7K6"/>
<evidence type="ECO:0000313" key="8">
    <source>
        <dbReference type="EMBL" id="MDV6234453.1"/>
    </source>
</evidence>
<evidence type="ECO:0000256" key="1">
    <source>
        <dbReference type="ARBA" id="ARBA00001947"/>
    </source>
</evidence>
<dbReference type="RefSeq" id="WP_100765249.1">
    <property type="nucleotide sequence ID" value="NZ_NPEF02000001.1"/>
</dbReference>
<dbReference type="Pfam" id="PF00753">
    <property type="entry name" value="Lactamase_B"/>
    <property type="match status" value="1"/>
</dbReference>
<evidence type="ECO:0000256" key="3">
    <source>
        <dbReference type="ARBA" id="ARBA00022723"/>
    </source>
</evidence>
<feature type="chain" id="PRO_5044577176" evidence="6">
    <location>
        <begin position="23"/>
        <end position="311"/>
    </location>
</feature>
<evidence type="ECO:0000256" key="5">
    <source>
        <dbReference type="ARBA" id="ARBA00022833"/>
    </source>
</evidence>